<proteinExistence type="predicted"/>
<gene>
    <name evidence="2" type="ordered locus">CNC04803</name>
</gene>
<dbReference type="AlphaFoldDB" id="A0A0S2LID4"/>
<feature type="chain" id="PRO_5006602115" description="WSC domain-containing protein" evidence="1">
    <location>
        <begin position="17"/>
        <end position="201"/>
    </location>
</feature>
<accession>A0A0S2LID4</accession>
<organism evidence="2 3">
    <name type="scientific">Cryptococcus deneoformans (strain JEC21 / ATCC MYA-565)</name>
    <name type="common">Cryptococcus neoformans var. neoformans serotype D</name>
    <dbReference type="NCBI Taxonomy" id="214684"/>
    <lineage>
        <taxon>Eukaryota</taxon>
        <taxon>Fungi</taxon>
        <taxon>Dikarya</taxon>
        <taxon>Basidiomycota</taxon>
        <taxon>Agaricomycotina</taxon>
        <taxon>Tremellomycetes</taxon>
        <taxon>Tremellales</taxon>
        <taxon>Cryptococcaceae</taxon>
        <taxon>Cryptococcus</taxon>
        <taxon>Cryptococcus neoformans species complex</taxon>
    </lineage>
</organism>
<evidence type="ECO:0000313" key="3">
    <source>
        <dbReference type="Proteomes" id="UP000002149"/>
    </source>
</evidence>
<protein>
    <recommendedName>
        <fullName evidence="4">WSC domain-containing protein</fullName>
    </recommendedName>
</protein>
<feature type="signal peptide" evidence="1">
    <location>
        <begin position="1"/>
        <end position="16"/>
    </location>
</feature>
<dbReference type="InParanoid" id="A0A0S2LID4"/>
<dbReference type="EMBL" id="AE017343">
    <property type="protein sequence ID" value="ALO60484.1"/>
    <property type="molecule type" value="Genomic_DNA"/>
</dbReference>
<keyword evidence="3" id="KW-1185">Reference proteome</keyword>
<sequence length="201" mass="21328">MIFALALFTTAVAVKGLSIPGVRDTPASSTTLAYIGCVADDSVSSLTSGSAATNAEARESCASTCLQRGGSQLAYFNQEAHSCVCAGADQYPSSGEIVYAEDNSGNCRDSDGASVDYIFSPYTLSQCYLTLDSEIAPSSNMTSPSPLDCLNTCTTEYLSIRPEYDEANDQYVYECSCWEDQVQGGQNSDCGFGIEAVYRKA</sequence>
<dbReference type="OrthoDB" id="2567788at2759"/>
<evidence type="ECO:0008006" key="4">
    <source>
        <dbReference type="Google" id="ProtNLM"/>
    </source>
</evidence>
<dbReference type="RefSeq" id="XP_024514301.1">
    <property type="nucleotide sequence ID" value="XM_024658444.1"/>
</dbReference>
<dbReference type="VEuPathDB" id="FungiDB:CNC04803"/>
<dbReference type="GeneID" id="36392803"/>
<reference evidence="2 3" key="1">
    <citation type="journal article" date="2005" name="Science">
        <title>The genome of the basidiomycetous yeast and human pathogen Cryptococcus neoformans.</title>
        <authorList>
            <person name="Loftus B.J."/>
            <person name="Fung E."/>
            <person name="Roncaglia P."/>
            <person name="Rowley D."/>
            <person name="Amedeo P."/>
            <person name="Bruno D."/>
            <person name="Vamathevan J."/>
            <person name="Miranda M."/>
            <person name="Anderson I.J."/>
            <person name="Fraser J.A."/>
            <person name="Allen J.E."/>
            <person name="Bosdet I.E."/>
            <person name="Brent M.R."/>
            <person name="Chiu R."/>
            <person name="Doering T.L."/>
            <person name="Donlin M.J."/>
            <person name="D'Souza C.A."/>
            <person name="Fox D.S."/>
            <person name="Grinberg V."/>
            <person name="Fu J."/>
            <person name="Fukushima M."/>
            <person name="Haas B.J."/>
            <person name="Huang J.C."/>
            <person name="Janbon G."/>
            <person name="Jones S.J."/>
            <person name="Koo H.L."/>
            <person name="Krzywinski M.I."/>
            <person name="Kwon-Chung J.K."/>
            <person name="Lengeler K.B."/>
            <person name="Maiti R."/>
            <person name="Marra M.A."/>
            <person name="Marra R.E."/>
            <person name="Mathewson C.A."/>
            <person name="Mitchell T.G."/>
            <person name="Pertea M."/>
            <person name="Riggs F.R."/>
            <person name="Salzberg S.L."/>
            <person name="Schein J.E."/>
            <person name="Shvartsbeyn A."/>
            <person name="Shin H."/>
            <person name="Shumway M."/>
            <person name="Specht C.A."/>
            <person name="Suh B.B."/>
            <person name="Tenney A."/>
            <person name="Utterback T.R."/>
            <person name="Wickes B.L."/>
            <person name="Wortman J.R."/>
            <person name="Wye N.H."/>
            <person name="Kronstad J.W."/>
            <person name="Lodge J.K."/>
            <person name="Heitman J."/>
            <person name="Davis R.W."/>
            <person name="Fraser C.M."/>
            <person name="Hyman R.W."/>
        </authorList>
    </citation>
    <scope>NUCLEOTIDE SEQUENCE [LARGE SCALE GENOMIC DNA]</scope>
    <source>
        <strain evidence="3">JEC21 / ATCC MYA-565</strain>
    </source>
</reference>
<keyword evidence="1" id="KW-0732">Signal</keyword>
<name>A0A0S2LID4_CRYD1</name>
<dbReference type="KEGG" id="cne:CNC04803"/>
<evidence type="ECO:0000313" key="2">
    <source>
        <dbReference type="EMBL" id="ALO60484.1"/>
    </source>
</evidence>
<dbReference type="PaxDb" id="214684-A0A0S2LID4"/>
<evidence type="ECO:0000256" key="1">
    <source>
        <dbReference type="SAM" id="SignalP"/>
    </source>
</evidence>
<dbReference type="Proteomes" id="UP000002149">
    <property type="component" value="Chromosome 3"/>
</dbReference>